<sequence length="387" mass="43785">MSEASDNGSDTTSSTRGEEAAPLQGSLTSNQQEDLDQLYHPLYADFTLKCGDLKLDVQRSVLSRQSDYFQTLLAGKHWAENYTQCINLNDHEPALLEQALRFFYARTYDAVQQPKTQTLYFNFRMASLADSIMAYKLREAALAYCWERLAHDLISVEEMAKVVPLVFEDKRADDCEMRTKLINYCVHHRDRLFSMVDEASDAGVDSGDLRATTTTTMNPFSRAAPDANRDQSQHPPKKRRKVSTRDGSPDGVHITDDIVRAQEVALRRANVQSIYDILEQEEPVALAIAQSEAENMRVLREQLASSISERTVLEEKLIVATTKLESVKEATSKDEIEAARVLRLIRKHTICRNDNCRRTAFAIDMKQDGSIAGLRCVSCNAKHRRTD</sequence>
<evidence type="ECO:0000256" key="1">
    <source>
        <dbReference type="SAM" id="MobiDB-lite"/>
    </source>
</evidence>
<dbReference type="Gene3D" id="3.30.710.10">
    <property type="entry name" value="Potassium Channel Kv1.1, Chain A"/>
    <property type="match status" value="1"/>
</dbReference>
<feature type="region of interest" description="Disordered" evidence="1">
    <location>
        <begin position="1"/>
        <end position="27"/>
    </location>
</feature>
<dbReference type="CDD" id="cd18186">
    <property type="entry name" value="BTB_POZ_ZBTB_KLHL-like"/>
    <property type="match status" value="1"/>
</dbReference>
<feature type="region of interest" description="Disordered" evidence="1">
    <location>
        <begin position="202"/>
        <end position="253"/>
    </location>
</feature>
<dbReference type="Pfam" id="PF00651">
    <property type="entry name" value="BTB"/>
    <property type="match status" value="1"/>
</dbReference>
<dbReference type="AlphaFoldDB" id="A0A0N1HRE0"/>
<dbReference type="EMBL" id="LFJN01000019">
    <property type="protein sequence ID" value="KPI38332.1"/>
    <property type="molecule type" value="Genomic_DNA"/>
</dbReference>
<comment type="caution">
    <text evidence="3">The sequence shown here is derived from an EMBL/GenBank/DDBJ whole genome shotgun (WGS) entry which is preliminary data.</text>
</comment>
<dbReference type="VEuPathDB" id="FungiDB:AB675_12070"/>
<gene>
    <name evidence="3" type="ORF">AB675_12070</name>
</gene>
<dbReference type="PROSITE" id="PS50097">
    <property type="entry name" value="BTB"/>
    <property type="match status" value="1"/>
</dbReference>
<dbReference type="PANTHER" id="PTHR47843:SF5">
    <property type="entry name" value="BTB_POZ DOMAIN PROTEIN"/>
    <property type="match status" value="1"/>
</dbReference>
<dbReference type="Proteomes" id="UP000038010">
    <property type="component" value="Unassembled WGS sequence"/>
</dbReference>
<feature type="compositionally biased region" description="Basic and acidic residues" evidence="1">
    <location>
        <begin position="243"/>
        <end position="253"/>
    </location>
</feature>
<dbReference type="SUPFAM" id="SSF54695">
    <property type="entry name" value="POZ domain"/>
    <property type="match status" value="1"/>
</dbReference>
<feature type="domain" description="BTB" evidence="2">
    <location>
        <begin position="44"/>
        <end position="112"/>
    </location>
</feature>
<evidence type="ECO:0000259" key="2">
    <source>
        <dbReference type="PROSITE" id="PS50097"/>
    </source>
</evidence>
<proteinExistence type="predicted"/>
<evidence type="ECO:0000313" key="3">
    <source>
        <dbReference type="EMBL" id="KPI38332.1"/>
    </source>
</evidence>
<dbReference type="RefSeq" id="XP_017998295.1">
    <property type="nucleotide sequence ID" value="XM_018140971.1"/>
</dbReference>
<dbReference type="GeneID" id="28732852"/>
<dbReference type="InterPro" id="IPR011333">
    <property type="entry name" value="SKP1/BTB/POZ_sf"/>
</dbReference>
<organism evidence="3 4">
    <name type="scientific">Cyphellophora attinorum</name>
    <dbReference type="NCBI Taxonomy" id="1664694"/>
    <lineage>
        <taxon>Eukaryota</taxon>
        <taxon>Fungi</taxon>
        <taxon>Dikarya</taxon>
        <taxon>Ascomycota</taxon>
        <taxon>Pezizomycotina</taxon>
        <taxon>Eurotiomycetes</taxon>
        <taxon>Chaetothyriomycetidae</taxon>
        <taxon>Chaetothyriales</taxon>
        <taxon>Cyphellophoraceae</taxon>
        <taxon>Cyphellophora</taxon>
    </lineage>
</organism>
<dbReference type="InterPro" id="IPR000210">
    <property type="entry name" value="BTB/POZ_dom"/>
</dbReference>
<dbReference type="PANTHER" id="PTHR47843">
    <property type="entry name" value="BTB DOMAIN-CONTAINING PROTEIN-RELATED"/>
    <property type="match status" value="1"/>
</dbReference>
<dbReference type="OrthoDB" id="6359816at2759"/>
<evidence type="ECO:0000313" key="4">
    <source>
        <dbReference type="Proteomes" id="UP000038010"/>
    </source>
</evidence>
<name>A0A0N1HRE0_9EURO</name>
<accession>A0A0N1HRE0</accession>
<reference evidence="3 4" key="1">
    <citation type="submission" date="2015-06" db="EMBL/GenBank/DDBJ databases">
        <title>Draft genome of the ant-associated black yeast Phialophora attae CBS 131958.</title>
        <authorList>
            <person name="Moreno L.F."/>
            <person name="Stielow B.J."/>
            <person name="de Hoog S."/>
            <person name="Vicente V.A."/>
            <person name="Weiss V.A."/>
            <person name="de Vries M."/>
            <person name="Cruz L.M."/>
            <person name="Souza E.M."/>
        </authorList>
    </citation>
    <scope>NUCLEOTIDE SEQUENCE [LARGE SCALE GENOMIC DNA]</scope>
    <source>
        <strain evidence="3 4">CBS 131958</strain>
    </source>
</reference>
<feature type="compositionally biased region" description="Polar residues" evidence="1">
    <location>
        <begin position="1"/>
        <end position="15"/>
    </location>
</feature>
<keyword evidence="4" id="KW-1185">Reference proteome</keyword>
<protein>
    <recommendedName>
        <fullName evidence="2">BTB domain-containing protein</fullName>
    </recommendedName>
</protein>